<evidence type="ECO:0000313" key="7">
    <source>
        <dbReference type="Proteomes" id="UP000325295"/>
    </source>
</evidence>
<evidence type="ECO:0000259" key="5">
    <source>
        <dbReference type="PROSITE" id="PS50930"/>
    </source>
</evidence>
<dbReference type="Proteomes" id="UP000325295">
    <property type="component" value="Chromosome"/>
</dbReference>
<dbReference type="PANTHER" id="PTHR37299:SF2">
    <property type="entry name" value="HTH LYTTR-TYPE DOMAIN-CONTAINING PROTEIN"/>
    <property type="match status" value="1"/>
</dbReference>
<dbReference type="PANTHER" id="PTHR37299">
    <property type="entry name" value="TRANSCRIPTIONAL REGULATOR-RELATED"/>
    <property type="match status" value="1"/>
</dbReference>
<dbReference type="InterPro" id="IPR046947">
    <property type="entry name" value="LytR-like"/>
</dbReference>
<accession>A0A5P1X1D8</accession>
<dbReference type="EMBL" id="CP043939">
    <property type="protein sequence ID" value="QER67205.1"/>
    <property type="molecule type" value="Genomic_DNA"/>
</dbReference>
<evidence type="ECO:0000256" key="2">
    <source>
        <dbReference type="ARBA" id="ARBA00023015"/>
    </source>
</evidence>
<protein>
    <submittedName>
        <fullName evidence="6">LytTR family transcriptional regulator</fullName>
    </submittedName>
</protein>
<evidence type="ECO:0000256" key="4">
    <source>
        <dbReference type="ARBA" id="ARBA00023163"/>
    </source>
</evidence>
<dbReference type="InterPro" id="IPR007492">
    <property type="entry name" value="LytTR_DNA-bd_dom"/>
</dbReference>
<dbReference type="Gene3D" id="2.40.50.1020">
    <property type="entry name" value="LytTr DNA-binding domain"/>
    <property type="match status" value="1"/>
</dbReference>
<dbReference type="PROSITE" id="PS50930">
    <property type="entry name" value="HTH_LYTTR"/>
    <property type="match status" value="1"/>
</dbReference>
<keyword evidence="1" id="KW-0963">Cytoplasm</keyword>
<dbReference type="OrthoDB" id="9808614at2"/>
<feature type="domain" description="HTH LytTR-type" evidence="5">
    <location>
        <begin position="41"/>
        <end position="143"/>
    </location>
</feature>
<reference evidence="6 7" key="1">
    <citation type="submission" date="2019-09" db="EMBL/GenBank/DDBJ databases">
        <title>Complete Genome Sequence of Lactobacillus nenjiangensis SH-Y15, isolated from sauerkraut.</title>
        <authorList>
            <person name="Yang H."/>
        </authorList>
    </citation>
    <scope>NUCLEOTIDE SEQUENCE [LARGE SCALE GENOMIC DNA]</scope>
    <source>
        <strain evidence="6 7">SH-Y15</strain>
    </source>
</reference>
<dbReference type="AlphaFoldDB" id="A0A5P1X1D8"/>
<sequence>MKVNFMQNEQLIDNLIVLQAKQMNVEIEQIIRNIENKPHSLTGTLNDRTLSQPTQNFVRIYTAQKKVFGVTLTEEIILNSRLYELEAILPDNFIRISNTEIINIHYLDRLELTKNGIINIHFKNNEQTSSSRRYLPKIKERLL</sequence>
<proteinExistence type="predicted"/>
<keyword evidence="2" id="KW-0805">Transcription regulation</keyword>
<organism evidence="6 7">
    <name type="scientific">Paucilactobacillus nenjiangensis</name>
    <dbReference type="NCBI Taxonomy" id="1296540"/>
    <lineage>
        <taxon>Bacteria</taxon>
        <taxon>Bacillati</taxon>
        <taxon>Bacillota</taxon>
        <taxon>Bacilli</taxon>
        <taxon>Lactobacillales</taxon>
        <taxon>Lactobacillaceae</taxon>
        <taxon>Paucilactobacillus</taxon>
    </lineage>
</organism>
<keyword evidence="3" id="KW-0238">DNA-binding</keyword>
<keyword evidence="7" id="KW-1185">Reference proteome</keyword>
<gene>
    <name evidence="6" type="ORF">F0161_04595</name>
</gene>
<evidence type="ECO:0000256" key="1">
    <source>
        <dbReference type="ARBA" id="ARBA00022490"/>
    </source>
</evidence>
<evidence type="ECO:0000256" key="3">
    <source>
        <dbReference type="ARBA" id="ARBA00023125"/>
    </source>
</evidence>
<name>A0A5P1X1D8_9LACO</name>
<dbReference type="GO" id="GO:0003677">
    <property type="term" value="F:DNA binding"/>
    <property type="evidence" value="ECO:0007669"/>
    <property type="project" value="UniProtKB-KW"/>
</dbReference>
<dbReference type="SMART" id="SM00850">
    <property type="entry name" value="LytTR"/>
    <property type="match status" value="1"/>
</dbReference>
<evidence type="ECO:0000313" key="6">
    <source>
        <dbReference type="EMBL" id="QER67205.1"/>
    </source>
</evidence>
<dbReference type="GO" id="GO:0000156">
    <property type="term" value="F:phosphorelay response regulator activity"/>
    <property type="evidence" value="ECO:0007669"/>
    <property type="project" value="InterPro"/>
</dbReference>
<keyword evidence="4" id="KW-0804">Transcription</keyword>
<dbReference type="Pfam" id="PF04397">
    <property type="entry name" value="LytTR"/>
    <property type="match status" value="1"/>
</dbReference>
<dbReference type="KEGG" id="lnn:F0161_04595"/>
<dbReference type="RefSeq" id="WP_137602199.1">
    <property type="nucleotide sequence ID" value="NZ_BJEB01000035.1"/>
</dbReference>